<reference evidence="2" key="1">
    <citation type="journal article" date="2016" name="Toxins">
        <title>The Draft Genome Sequence of the Yersinia entomophaga Entomopathogenic Type Strain MH96T.</title>
        <authorList>
            <person name="Hurst M.R."/>
            <person name="Beattie A."/>
            <person name="Altermann E."/>
            <person name="Moraga R.M."/>
            <person name="Harper L.A."/>
            <person name="Calder J."/>
            <person name="Laugraud A."/>
        </authorList>
    </citation>
    <scope>NUCLEOTIDE SEQUENCE [LARGE SCALE GENOMIC DNA]</scope>
    <source>
        <strain evidence="2">MH96</strain>
    </source>
</reference>
<dbReference type="Proteomes" id="UP000266744">
    <property type="component" value="Chromosome"/>
</dbReference>
<evidence type="ECO:0000313" key="2">
    <source>
        <dbReference type="Proteomes" id="UP000266744"/>
    </source>
</evidence>
<organism evidence="1 2">
    <name type="scientific">Yersinia entomophaga</name>
    <dbReference type="NCBI Taxonomy" id="935293"/>
    <lineage>
        <taxon>Bacteria</taxon>
        <taxon>Pseudomonadati</taxon>
        <taxon>Pseudomonadota</taxon>
        <taxon>Gammaproteobacteria</taxon>
        <taxon>Enterobacterales</taxon>
        <taxon>Yersiniaceae</taxon>
        <taxon>Yersinia</taxon>
    </lineage>
</organism>
<name>A0ABN4Q281_YERET</name>
<keyword evidence="2" id="KW-1185">Reference proteome</keyword>
<sequence length="77" mass="8718">MLPVASKTYRNRQGYADSGSKIMVELRGDSRKTFSQPKVDSFYCVTWNPLRSVKTVRSAIYCTATALNIINLFCFNS</sequence>
<gene>
    <name evidence="1" type="ORF">PL78_15850</name>
</gene>
<proteinExistence type="predicted"/>
<evidence type="ECO:0000313" key="1">
    <source>
        <dbReference type="EMBL" id="ANI31290.1"/>
    </source>
</evidence>
<protein>
    <submittedName>
        <fullName evidence="1">Uncharacterized protein</fullName>
    </submittedName>
</protein>
<accession>A0ABN4Q281</accession>
<dbReference type="EMBL" id="CP010029">
    <property type="protein sequence ID" value="ANI31290.1"/>
    <property type="molecule type" value="Genomic_DNA"/>
</dbReference>